<organism evidence="2 3">
    <name type="scientific">Lentinula lateritia</name>
    <dbReference type="NCBI Taxonomy" id="40482"/>
    <lineage>
        <taxon>Eukaryota</taxon>
        <taxon>Fungi</taxon>
        <taxon>Dikarya</taxon>
        <taxon>Basidiomycota</taxon>
        <taxon>Agaricomycotina</taxon>
        <taxon>Agaricomycetes</taxon>
        <taxon>Agaricomycetidae</taxon>
        <taxon>Agaricales</taxon>
        <taxon>Marasmiineae</taxon>
        <taxon>Omphalotaceae</taxon>
        <taxon>Lentinula</taxon>
    </lineage>
</organism>
<gene>
    <name evidence="2" type="ORF">C8J55DRAFT_486235</name>
</gene>
<dbReference type="EMBL" id="JANVFS010000006">
    <property type="protein sequence ID" value="KAJ4491237.1"/>
    <property type="molecule type" value="Genomic_DNA"/>
</dbReference>
<feature type="region of interest" description="Disordered" evidence="1">
    <location>
        <begin position="86"/>
        <end position="118"/>
    </location>
</feature>
<name>A0A9W9AW31_9AGAR</name>
<feature type="region of interest" description="Disordered" evidence="1">
    <location>
        <begin position="338"/>
        <end position="393"/>
    </location>
</feature>
<feature type="compositionally biased region" description="Polar residues" evidence="1">
    <location>
        <begin position="344"/>
        <end position="361"/>
    </location>
</feature>
<evidence type="ECO:0000313" key="3">
    <source>
        <dbReference type="Proteomes" id="UP001150238"/>
    </source>
</evidence>
<accession>A0A9W9AW31</accession>
<comment type="caution">
    <text evidence="2">The sequence shown here is derived from an EMBL/GenBank/DDBJ whole genome shotgun (WGS) entry which is preliminary data.</text>
</comment>
<protein>
    <submittedName>
        <fullName evidence="2">Uncharacterized protein</fullName>
    </submittedName>
</protein>
<dbReference type="Proteomes" id="UP001150238">
    <property type="component" value="Unassembled WGS sequence"/>
</dbReference>
<proteinExistence type="predicted"/>
<sequence>MSPPLTRSRSRSKSQLIFSLPAASQPLAQLPALATIPASPSYSFSSPLTSLSVLSAALGHHATKDSSEPPAASPPSALRSAVLTRASTNTPDKQPGNLSAGSVIPATPSPPRSPSSMPMLLSTTSALALNTPVVDSKALMPPSIAQPGADAVSFRLHRRLASDVLHLEHRIIQGVEGRICSTEEAITWYWPATSTDRLELVSPTLPSDFQPTLRRSAMVRTGIKAPICFDGIPMKLKRIAHSIEHEELNGTYAFVCAIRSCKYWNGHEVLLDTILAVHEREMIFGVYSRNERQEILISPGRSILSAKEANPYFVASAASSAGSKPTATASVQEVIEISDDEGSDSNTAGLSLQQSKPSSMHENIIIISDNDEDPPAEPSKKRARSPSRVQSGGRLCHTINVAKRLKDSKGKGPSSLSPDEALEARLASLKRAVLSSAGASSKEINEFLRCVPACDNCHRRVFETVVHKCLQRM</sequence>
<dbReference type="AlphaFoldDB" id="A0A9W9AW31"/>
<evidence type="ECO:0000313" key="2">
    <source>
        <dbReference type="EMBL" id="KAJ4491237.1"/>
    </source>
</evidence>
<reference evidence="2" key="2">
    <citation type="journal article" date="2023" name="Proc. Natl. Acad. Sci. U.S.A.">
        <title>A global phylogenomic analysis of the shiitake genus Lentinula.</title>
        <authorList>
            <person name="Sierra-Patev S."/>
            <person name="Min B."/>
            <person name="Naranjo-Ortiz M."/>
            <person name="Looney B."/>
            <person name="Konkel Z."/>
            <person name="Slot J.C."/>
            <person name="Sakamoto Y."/>
            <person name="Steenwyk J.L."/>
            <person name="Rokas A."/>
            <person name="Carro J."/>
            <person name="Camarero S."/>
            <person name="Ferreira P."/>
            <person name="Molpeceres G."/>
            <person name="Ruiz-Duenas F.J."/>
            <person name="Serrano A."/>
            <person name="Henrissat B."/>
            <person name="Drula E."/>
            <person name="Hughes K.W."/>
            <person name="Mata J.L."/>
            <person name="Ishikawa N.K."/>
            <person name="Vargas-Isla R."/>
            <person name="Ushijima S."/>
            <person name="Smith C.A."/>
            <person name="Donoghue J."/>
            <person name="Ahrendt S."/>
            <person name="Andreopoulos W."/>
            <person name="He G."/>
            <person name="LaButti K."/>
            <person name="Lipzen A."/>
            <person name="Ng V."/>
            <person name="Riley R."/>
            <person name="Sandor L."/>
            <person name="Barry K."/>
            <person name="Martinez A.T."/>
            <person name="Xiao Y."/>
            <person name="Gibbons J.G."/>
            <person name="Terashima K."/>
            <person name="Grigoriev I.V."/>
            <person name="Hibbett D."/>
        </authorList>
    </citation>
    <scope>NUCLEOTIDE SEQUENCE</scope>
    <source>
        <strain evidence="2">Sp2 HRB7682 ss15</strain>
    </source>
</reference>
<evidence type="ECO:0000256" key="1">
    <source>
        <dbReference type="SAM" id="MobiDB-lite"/>
    </source>
</evidence>
<feature type="compositionally biased region" description="Polar residues" evidence="1">
    <location>
        <begin position="86"/>
        <end position="100"/>
    </location>
</feature>
<reference evidence="2" key="1">
    <citation type="submission" date="2022-08" db="EMBL/GenBank/DDBJ databases">
        <authorList>
            <consortium name="DOE Joint Genome Institute"/>
            <person name="Min B."/>
            <person name="Riley R."/>
            <person name="Sierra-Patev S."/>
            <person name="Naranjo-Ortiz M."/>
            <person name="Looney B."/>
            <person name="Konkel Z."/>
            <person name="Slot J.C."/>
            <person name="Sakamoto Y."/>
            <person name="Steenwyk J.L."/>
            <person name="Rokas A."/>
            <person name="Carro J."/>
            <person name="Camarero S."/>
            <person name="Ferreira P."/>
            <person name="Molpeceres G."/>
            <person name="Ruiz-Duenas F.J."/>
            <person name="Serrano A."/>
            <person name="Henrissat B."/>
            <person name="Drula E."/>
            <person name="Hughes K.W."/>
            <person name="Mata J.L."/>
            <person name="Ishikawa N.K."/>
            <person name="Vargas-Isla R."/>
            <person name="Ushijima S."/>
            <person name="Smith C.A."/>
            <person name="Ahrendt S."/>
            <person name="Andreopoulos W."/>
            <person name="He G."/>
            <person name="Labutti K."/>
            <person name="Lipzen A."/>
            <person name="Ng V."/>
            <person name="Sandor L."/>
            <person name="Barry K."/>
            <person name="Martinez A.T."/>
            <person name="Xiao Y."/>
            <person name="Gibbons J.G."/>
            <person name="Terashima K."/>
            <person name="Hibbett D.S."/>
            <person name="Grigoriev I.V."/>
        </authorList>
    </citation>
    <scope>NUCLEOTIDE SEQUENCE</scope>
    <source>
        <strain evidence="2">Sp2 HRB7682 ss15</strain>
    </source>
</reference>